<comment type="caution">
    <text evidence="2">The sequence shown here is derived from an EMBL/GenBank/DDBJ whole genome shotgun (WGS) entry which is preliminary data.</text>
</comment>
<keyword evidence="1" id="KW-0732">Signal</keyword>
<protein>
    <recommendedName>
        <fullName evidence="4">Lipoprotein</fullName>
    </recommendedName>
</protein>
<feature type="chain" id="PRO_5013277147" description="Lipoprotein" evidence="1">
    <location>
        <begin position="26"/>
        <end position="61"/>
    </location>
</feature>
<organism evidence="2 3">
    <name type="scientific">Streptomyces fradiae ATCC 10745 = DSM 40063</name>
    <dbReference type="NCBI Taxonomy" id="1319510"/>
    <lineage>
        <taxon>Bacteria</taxon>
        <taxon>Bacillati</taxon>
        <taxon>Actinomycetota</taxon>
        <taxon>Actinomycetes</taxon>
        <taxon>Kitasatosporales</taxon>
        <taxon>Streptomycetaceae</taxon>
        <taxon>Streptomyces</taxon>
    </lineage>
</organism>
<dbReference type="AlphaFoldDB" id="A0A1Y2NYT9"/>
<evidence type="ECO:0000313" key="2">
    <source>
        <dbReference type="EMBL" id="OSY52169.1"/>
    </source>
</evidence>
<dbReference type="EMBL" id="MIFZ01000193">
    <property type="protein sequence ID" value="OSY52169.1"/>
    <property type="molecule type" value="Genomic_DNA"/>
</dbReference>
<evidence type="ECO:0000313" key="3">
    <source>
        <dbReference type="Proteomes" id="UP000194318"/>
    </source>
</evidence>
<gene>
    <name evidence="2" type="ORF">BG846_02179</name>
</gene>
<dbReference type="Proteomes" id="UP000194318">
    <property type="component" value="Unassembled WGS sequence"/>
</dbReference>
<evidence type="ECO:0008006" key="4">
    <source>
        <dbReference type="Google" id="ProtNLM"/>
    </source>
</evidence>
<proteinExistence type="predicted"/>
<evidence type="ECO:0000256" key="1">
    <source>
        <dbReference type="SAM" id="SignalP"/>
    </source>
</evidence>
<sequence>MARVALPAAAAMLALLTCLPSCTSASTAVEGCMGKQAVGMTSGQLAGTYRGDGDAKGVRLT</sequence>
<reference evidence="2 3" key="1">
    <citation type="submission" date="2016-09" db="EMBL/GenBank/DDBJ databases">
        <title>Streptomyces fradiae DSM40063, a candidate organism with high potential of specific P450 cytochromes.</title>
        <authorList>
            <person name="Grumaz C."/>
            <person name="Vainshtein Y."/>
            <person name="Kirstahler P."/>
            <person name="Sohn K."/>
        </authorList>
    </citation>
    <scope>NUCLEOTIDE SEQUENCE [LARGE SCALE GENOMIC DNA]</scope>
    <source>
        <strain evidence="2 3">DSM 40063</strain>
    </source>
</reference>
<accession>A0A1Y2NYT9</accession>
<name>A0A1Y2NYT9_STRFR</name>
<feature type="signal peptide" evidence="1">
    <location>
        <begin position="1"/>
        <end position="25"/>
    </location>
</feature>